<comment type="caution">
    <text evidence="2">The sequence shown here is derived from an EMBL/GenBank/DDBJ whole genome shotgun (WGS) entry which is preliminary data.</text>
</comment>
<evidence type="ECO:0000313" key="3">
    <source>
        <dbReference type="Proteomes" id="UP000592180"/>
    </source>
</evidence>
<dbReference type="EMBL" id="JACHLE010000001">
    <property type="protein sequence ID" value="MBB4805057.1"/>
    <property type="molecule type" value="Genomic_DNA"/>
</dbReference>
<sequence length="145" mass="17228">MRKLALILAMSVILVSCKAKMNQYIKNENNVKKRSGKWKEEYSSNEGTYIAVGKYKNGEKVGVWKTFFDNKLYQKDKIRKNITKTKRYFSDGTLMESGQSKMDISTNERHWYYFDDWKYYNDQGKLLYIKKYHLGNKTDSISLVK</sequence>
<gene>
    <name evidence="2" type="ORF">HNP38_000329</name>
</gene>
<dbReference type="RefSeq" id="WP_184183454.1">
    <property type="nucleotide sequence ID" value="NZ_JACHLE010000001.1"/>
</dbReference>
<evidence type="ECO:0000313" key="2">
    <source>
        <dbReference type="EMBL" id="MBB4805057.1"/>
    </source>
</evidence>
<evidence type="ECO:0000256" key="1">
    <source>
        <dbReference type="SAM" id="SignalP"/>
    </source>
</evidence>
<dbReference type="AlphaFoldDB" id="A0A840KAN0"/>
<reference evidence="2 3" key="1">
    <citation type="submission" date="2020-08" db="EMBL/GenBank/DDBJ databases">
        <title>Functional genomics of gut bacteria from endangered species of beetles.</title>
        <authorList>
            <person name="Carlos-Shanley C."/>
        </authorList>
    </citation>
    <scope>NUCLEOTIDE SEQUENCE [LARGE SCALE GENOMIC DNA]</scope>
    <source>
        <strain evidence="2 3">S00151</strain>
    </source>
</reference>
<dbReference type="GO" id="GO:0005524">
    <property type="term" value="F:ATP binding"/>
    <property type="evidence" value="ECO:0007669"/>
    <property type="project" value="UniProtKB-KW"/>
</dbReference>
<dbReference type="PROSITE" id="PS51257">
    <property type="entry name" value="PROKAR_LIPOPROTEIN"/>
    <property type="match status" value="1"/>
</dbReference>
<name>A0A840KAN0_9FLAO</name>
<feature type="chain" id="PRO_5033034825" evidence="1">
    <location>
        <begin position="22"/>
        <end position="145"/>
    </location>
</feature>
<feature type="signal peptide" evidence="1">
    <location>
        <begin position="1"/>
        <end position="21"/>
    </location>
</feature>
<keyword evidence="2" id="KW-0067">ATP-binding</keyword>
<keyword evidence="1" id="KW-0732">Signal</keyword>
<proteinExistence type="predicted"/>
<protein>
    <submittedName>
        <fullName evidence="2">Putative ATP-binding protein involved in virulence</fullName>
    </submittedName>
</protein>
<dbReference type="Proteomes" id="UP000592180">
    <property type="component" value="Unassembled WGS sequence"/>
</dbReference>
<dbReference type="Gene3D" id="2.20.110.10">
    <property type="entry name" value="Histone H3 K4-specific methyltransferase SET7/9 N-terminal domain"/>
    <property type="match status" value="1"/>
</dbReference>
<keyword evidence="2" id="KW-0547">Nucleotide-binding</keyword>
<accession>A0A840KAN0</accession>
<organism evidence="2 3">
    <name type="scientific">Chryseobacterium defluvii</name>
    <dbReference type="NCBI Taxonomy" id="160396"/>
    <lineage>
        <taxon>Bacteria</taxon>
        <taxon>Pseudomonadati</taxon>
        <taxon>Bacteroidota</taxon>
        <taxon>Flavobacteriia</taxon>
        <taxon>Flavobacteriales</taxon>
        <taxon>Weeksellaceae</taxon>
        <taxon>Chryseobacterium group</taxon>
        <taxon>Chryseobacterium</taxon>
    </lineage>
</organism>
<keyword evidence="3" id="KW-1185">Reference proteome</keyword>